<evidence type="ECO:0000256" key="2">
    <source>
        <dbReference type="SAM" id="SignalP"/>
    </source>
</evidence>
<feature type="domain" description="C-type lectin" evidence="3">
    <location>
        <begin position="43"/>
        <end position="150"/>
    </location>
</feature>
<feature type="region of interest" description="Disordered" evidence="1">
    <location>
        <begin position="160"/>
        <end position="261"/>
    </location>
</feature>
<organism evidence="4 5">
    <name type="scientific">Owenia fusiformis</name>
    <name type="common">Polychaete worm</name>
    <dbReference type="NCBI Taxonomy" id="6347"/>
    <lineage>
        <taxon>Eukaryota</taxon>
        <taxon>Metazoa</taxon>
        <taxon>Spiralia</taxon>
        <taxon>Lophotrochozoa</taxon>
        <taxon>Annelida</taxon>
        <taxon>Polychaeta</taxon>
        <taxon>Sedentaria</taxon>
        <taxon>Canalipalpata</taxon>
        <taxon>Sabellida</taxon>
        <taxon>Oweniida</taxon>
        <taxon>Oweniidae</taxon>
        <taxon>Owenia</taxon>
    </lineage>
</organism>
<reference evidence="4" key="1">
    <citation type="submission" date="2022-03" db="EMBL/GenBank/DDBJ databases">
        <authorList>
            <person name="Martin C."/>
        </authorList>
    </citation>
    <scope>NUCLEOTIDE SEQUENCE</scope>
</reference>
<feature type="compositionally biased region" description="Basic and acidic residues" evidence="1">
    <location>
        <begin position="206"/>
        <end position="227"/>
    </location>
</feature>
<dbReference type="InterPro" id="IPR050828">
    <property type="entry name" value="C-type_lectin/matrix_domain"/>
</dbReference>
<dbReference type="SMART" id="SM00034">
    <property type="entry name" value="CLECT"/>
    <property type="match status" value="1"/>
</dbReference>
<dbReference type="PANTHER" id="PTHR45710:SF26">
    <property type="entry name" value="RH26557P"/>
    <property type="match status" value="1"/>
</dbReference>
<feature type="compositionally biased region" description="Polar residues" evidence="1">
    <location>
        <begin position="160"/>
        <end position="173"/>
    </location>
</feature>
<keyword evidence="2" id="KW-0732">Signal</keyword>
<feature type="signal peptide" evidence="2">
    <location>
        <begin position="1"/>
        <end position="21"/>
    </location>
</feature>
<evidence type="ECO:0000256" key="1">
    <source>
        <dbReference type="SAM" id="MobiDB-lite"/>
    </source>
</evidence>
<dbReference type="InterPro" id="IPR001304">
    <property type="entry name" value="C-type_lectin-like"/>
</dbReference>
<protein>
    <recommendedName>
        <fullName evidence="3">C-type lectin domain-containing protein</fullName>
    </recommendedName>
</protein>
<evidence type="ECO:0000259" key="3">
    <source>
        <dbReference type="PROSITE" id="PS50041"/>
    </source>
</evidence>
<evidence type="ECO:0000313" key="4">
    <source>
        <dbReference type="EMBL" id="CAH1787279.1"/>
    </source>
</evidence>
<dbReference type="OrthoDB" id="441660at2759"/>
<feature type="non-terminal residue" evidence="4">
    <location>
        <position position="1"/>
    </location>
</feature>
<proteinExistence type="predicted"/>
<keyword evidence="5" id="KW-1185">Reference proteome</keyword>
<dbReference type="CDD" id="cd00037">
    <property type="entry name" value="CLECT"/>
    <property type="match status" value="1"/>
</dbReference>
<comment type="caution">
    <text evidence="4">The sequence shown here is derived from an EMBL/GenBank/DDBJ whole genome shotgun (WGS) entry which is preliminary data.</text>
</comment>
<dbReference type="PROSITE" id="PS50041">
    <property type="entry name" value="C_TYPE_LECTIN_2"/>
    <property type="match status" value="1"/>
</dbReference>
<evidence type="ECO:0000313" key="5">
    <source>
        <dbReference type="Proteomes" id="UP000749559"/>
    </source>
</evidence>
<dbReference type="PANTHER" id="PTHR45710">
    <property type="entry name" value="C-TYPE LECTIN DOMAIN-CONTAINING PROTEIN 180"/>
    <property type="match status" value="1"/>
</dbReference>
<dbReference type="Proteomes" id="UP000749559">
    <property type="component" value="Unassembled WGS sequence"/>
</dbReference>
<feature type="compositionally biased region" description="Basic and acidic residues" evidence="1">
    <location>
        <begin position="174"/>
        <end position="189"/>
    </location>
</feature>
<gene>
    <name evidence="4" type="ORF">OFUS_LOCUS13018</name>
</gene>
<dbReference type="AlphaFoldDB" id="A0A8S4NZI5"/>
<dbReference type="Pfam" id="PF00059">
    <property type="entry name" value="Lectin_C"/>
    <property type="match status" value="1"/>
</dbReference>
<name>A0A8S4NZI5_OWEFU</name>
<feature type="compositionally biased region" description="Low complexity" evidence="1">
    <location>
        <begin position="232"/>
        <end position="255"/>
    </location>
</feature>
<dbReference type="EMBL" id="CAIIXF020000006">
    <property type="protein sequence ID" value="CAH1787279.1"/>
    <property type="molecule type" value="Genomic_DNA"/>
</dbReference>
<dbReference type="InterPro" id="IPR016187">
    <property type="entry name" value="CTDL_fold"/>
</dbReference>
<dbReference type="SUPFAM" id="SSF56436">
    <property type="entry name" value="C-type lectin-like"/>
    <property type="match status" value="1"/>
</dbReference>
<accession>A0A8S4NZI5</accession>
<sequence>MASRTEFVLLVALTIWSSTNADTTPPFPLPGGDIICPDGYDAIGGSCLMYSRTPKNFTDASKVCDQDGGTLFSITSMDEAESITNEMLNNPEIGPVWLGLEKDPYERWSWSDDTPYLTAPLNTRDCGAIDPETGFFISEECDTTAPYICEWGTEYRSTCSENGPHGYSSSNDNLDNREPSDEAALHDETYASDLPRTVEDIGGEAESDRPNGESPERDEGGESKSPKSGDASNKSNGGSSESKSSKSSGESNTSNGSGGSK</sequence>
<dbReference type="Gene3D" id="3.10.100.10">
    <property type="entry name" value="Mannose-Binding Protein A, subunit A"/>
    <property type="match status" value="1"/>
</dbReference>
<feature type="chain" id="PRO_5035815015" description="C-type lectin domain-containing protein" evidence="2">
    <location>
        <begin position="22"/>
        <end position="261"/>
    </location>
</feature>
<dbReference type="InterPro" id="IPR016186">
    <property type="entry name" value="C-type_lectin-like/link_sf"/>
</dbReference>